<evidence type="ECO:0000313" key="3">
    <source>
        <dbReference type="Proteomes" id="UP001307849"/>
    </source>
</evidence>
<accession>A0AAN8N6B1</accession>
<evidence type="ECO:0000256" key="1">
    <source>
        <dbReference type="SAM" id="Phobius"/>
    </source>
</evidence>
<sequence length="257" mass="30197">MFCPKHPHVLRGDANPVSQYPPRRRDTITTMDLEKGLDYTSISMLQDRNLPRFNISARHTSCPNSLDCYNGHYYLITTDHLWGARFPGDKDYRHLHQTYLATQTHRKTLWLAFTIISLYSLYSIHFTSTSESPCRPSLHNFTEPPKYNDRQPFLILQLRWQDFCWCTVMIISIFSSMAVLWRADAVFEEAVEMRRRRGVHGLPIWPPKVEDGKLKMRIESWRVNLGCFLVTLGVTIAWCWSVWLKVEAERGCRMLLN</sequence>
<protein>
    <submittedName>
        <fullName evidence="2">Uncharacterized protein</fullName>
    </submittedName>
</protein>
<organism evidence="2 3">
    <name type="scientific">Arthrobotrys conoides</name>
    <dbReference type="NCBI Taxonomy" id="74498"/>
    <lineage>
        <taxon>Eukaryota</taxon>
        <taxon>Fungi</taxon>
        <taxon>Dikarya</taxon>
        <taxon>Ascomycota</taxon>
        <taxon>Pezizomycotina</taxon>
        <taxon>Orbiliomycetes</taxon>
        <taxon>Orbiliales</taxon>
        <taxon>Orbiliaceae</taxon>
        <taxon>Arthrobotrys</taxon>
    </lineage>
</organism>
<keyword evidence="1" id="KW-0812">Transmembrane</keyword>
<reference evidence="2 3" key="1">
    <citation type="submission" date="2019-10" db="EMBL/GenBank/DDBJ databases">
        <authorList>
            <person name="Palmer J.M."/>
        </authorList>
    </citation>
    <scope>NUCLEOTIDE SEQUENCE [LARGE SCALE GENOMIC DNA]</scope>
    <source>
        <strain evidence="2 3">TWF506</strain>
    </source>
</reference>
<proteinExistence type="predicted"/>
<keyword evidence="3" id="KW-1185">Reference proteome</keyword>
<name>A0AAN8N6B1_9PEZI</name>
<feature type="transmembrane region" description="Helical" evidence="1">
    <location>
        <begin position="109"/>
        <end position="128"/>
    </location>
</feature>
<evidence type="ECO:0000313" key="2">
    <source>
        <dbReference type="EMBL" id="KAK6497237.1"/>
    </source>
</evidence>
<keyword evidence="1" id="KW-0472">Membrane</keyword>
<keyword evidence="1" id="KW-1133">Transmembrane helix</keyword>
<dbReference type="AlphaFoldDB" id="A0AAN8N6B1"/>
<feature type="transmembrane region" description="Helical" evidence="1">
    <location>
        <begin position="223"/>
        <end position="243"/>
    </location>
</feature>
<dbReference type="EMBL" id="JAVHJM010000015">
    <property type="protein sequence ID" value="KAK6497237.1"/>
    <property type="molecule type" value="Genomic_DNA"/>
</dbReference>
<comment type="caution">
    <text evidence="2">The sequence shown here is derived from an EMBL/GenBank/DDBJ whole genome shotgun (WGS) entry which is preliminary data.</text>
</comment>
<gene>
    <name evidence="2" type="ORF">TWF506_004710</name>
</gene>
<feature type="transmembrane region" description="Helical" evidence="1">
    <location>
        <begin position="168"/>
        <end position="187"/>
    </location>
</feature>
<dbReference type="Proteomes" id="UP001307849">
    <property type="component" value="Unassembled WGS sequence"/>
</dbReference>